<evidence type="ECO:0000256" key="13">
    <source>
        <dbReference type="PIRSR" id="PIRSR017107-4"/>
    </source>
</evidence>
<evidence type="ECO:0000256" key="5">
    <source>
        <dbReference type="ARBA" id="ARBA00011738"/>
    </source>
</evidence>
<evidence type="ECO:0000256" key="11">
    <source>
        <dbReference type="PIRSR" id="PIRSR017107-2"/>
    </source>
</evidence>
<feature type="domain" description="Methylaspartate ammonia-lyase N-terminal" evidence="14">
    <location>
        <begin position="1"/>
        <end position="158"/>
    </location>
</feature>
<feature type="active site" description="Proton acceptor" evidence="10">
    <location>
        <position position="331"/>
    </location>
</feature>
<dbReference type="InterPro" id="IPR022665">
    <property type="entry name" value="MeAsp_NH4-lyase_N"/>
</dbReference>
<evidence type="ECO:0000256" key="10">
    <source>
        <dbReference type="PIRSR" id="PIRSR017107-1"/>
    </source>
</evidence>
<feature type="binding site" evidence="13">
    <location>
        <position position="236"/>
    </location>
    <ligand>
        <name>Mg(2+)</name>
        <dbReference type="ChEBI" id="CHEBI:18420"/>
    </ligand>
</feature>
<organism evidence="16 17">
    <name type="scientific">Natrinema ejinorense</name>
    <dbReference type="NCBI Taxonomy" id="373386"/>
    <lineage>
        <taxon>Archaea</taxon>
        <taxon>Methanobacteriati</taxon>
        <taxon>Methanobacteriota</taxon>
        <taxon>Stenosarchaea group</taxon>
        <taxon>Halobacteria</taxon>
        <taxon>Halobacteriales</taxon>
        <taxon>Natrialbaceae</taxon>
        <taxon>Natrinema</taxon>
    </lineage>
</organism>
<dbReference type="SUPFAM" id="SSF51604">
    <property type="entry name" value="Enolase C-terminal domain-like"/>
    <property type="match status" value="1"/>
</dbReference>
<feature type="binding site" evidence="13">
    <location>
        <position position="307"/>
    </location>
    <ligand>
        <name>Mg(2+)</name>
        <dbReference type="ChEBI" id="CHEBI:18420"/>
    </ligand>
</feature>
<evidence type="ECO:0000259" key="15">
    <source>
        <dbReference type="Pfam" id="PF07476"/>
    </source>
</evidence>
<evidence type="ECO:0000313" key="16">
    <source>
        <dbReference type="EMBL" id="PCR90557.1"/>
    </source>
</evidence>
<dbReference type="Gene3D" id="3.20.20.120">
    <property type="entry name" value="Enolase-like C-terminal domain"/>
    <property type="match status" value="1"/>
</dbReference>
<accession>A0A2A5QUP8</accession>
<feature type="binding site" evidence="11">
    <location>
        <position position="329"/>
    </location>
    <ligand>
        <name>(2S,3S)-3-methyl-L-aspartate</name>
        <dbReference type="ChEBI" id="CHEBI:58724"/>
    </ligand>
</feature>
<feature type="binding site" evidence="11">
    <location>
        <position position="172"/>
    </location>
    <ligand>
        <name>(2S,3S)-3-methyl-L-aspartate</name>
        <dbReference type="ChEBI" id="CHEBI:58724"/>
    </ligand>
</feature>
<evidence type="ECO:0000256" key="3">
    <source>
        <dbReference type="ARBA" id="ARBA00004675"/>
    </source>
</evidence>
<evidence type="ECO:0000259" key="14">
    <source>
        <dbReference type="Pfam" id="PF05034"/>
    </source>
</evidence>
<evidence type="ECO:0000256" key="2">
    <source>
        <dbReference type="ARBA" id="ARBA00001946"/>
    </source>
</evidence>
<comment type="subunit">
    <text evidence="5">Homodimer.</text>
</comment>
<dbReference type="Pfam" id="PF05034">
    <property type="entry name" value="MAAL_N"/>
    <property type="match status" value="1"/>
</dbReference>
<dbReference type="Gene3D" id="3.30.390.10">
    <property type="entry name" value="Enolase-like, N-terminal domain"/>
    <property type="match status" value="1"/>
</dbReference>
<gene>
    <name evidence="16" type="ORF">CP557_08545</name>
</gene>
<dbReference type="PANTHER" id="PTHR48073:SF2">
    <property type="entry name" value="O-SUCCINYLBENZOATE SYNTHASE"/>
    <property type="match status" value="1"/>
</dbReference>
<dbReference type="PIRSF" id="PIRSF017107">
    <property type="entry name" value="MAL"/>
    <property type="match status" value="1"/>
</dbReference>
<dbReference type="InterPro" id="IPR022662">
    <property type="entry name" value="MeAsp_NH4-lyase_C"/>
</dbReference>
<protein>
    <recommendedName>
        <fullName evidence="6">methylaspartate ammonia-lyase</fullName>
        <ecNumber evidence="6">4.3.1.2</ecNumber>
    </recommendedName>
</protein>
<evidence type="ECO:0000256" key="6">
    <source>
        <dbReference type="ARBA" id="ARBA00012993"/>
    </source>
</evidence>
<dbReference type="PANTHER" id="PTHR48073">
    <property type="entry name" value="O-SUCCINYLBENZOATE SYNTHASE-RELATED"/>
    <property type="match status" value="1"/>
</dbReference>
<dbReference type="Proteomes" id="UP000219689">
    <property type="component" value="Unassembled WGS sequence"/>
</dbReference>
<keyword evidence="9 16" id="KW-0456">Lyase</keyword>
<dbReference type="SFLD" id="SFLDS00001">
    <property type="entry name" value="Enolase"/>
    <property type="match status" value="1"/>
</dbReference>
<dbReference type="InterPro" id="IPR029017">
    <property type="entry name" value="Enolase-like_N"/>
</dbReference>
<dbReference type="InterPro" id="IPR006395">
    <property type="entry name" value="Me_Asp_am_lyase"/>
</dbReference>
<dbReference type="SFLD" id="SFLDF00007">
    <property type="entry name" value="methylaspartate_ammonia-lyase"/>
    <property type="match status" value="1"/>
</dbReference>
<evidence type="ECO:0000313" key="17">
    <source>
        <dbReference type="Proteomes" id="UP000219689"/>
    </source>
</evidence>
<dbReference type="UniPathway" id="UPA00561">
    <property type="reaction ID" value="UER00618"/>
</dbReference>
<feature type="site" description="Transition state stabilizer" evidence="12">
    <location>
        <position position="194"/>
    </location>
</feature>
<dbReference type="RefSeq" id="WP_097379507.1">
    <property type="nucleotide sequence ID" value="NZ_NXNI01000001.1"/>
</dbReference>
<dbReference type="GO" id="GO:0046872">
    <property type="term" value="F:metal ion binding"/>
    <property type="evidence" value="ECO:0007669"/>
    <property type="project" value="UniProtKB-KW"/>
</dbReference>
<evidence type="ECO:0000256" key="8">
    <source>
        <dbReference type="ARBA" id="ARBA00022842"/>
    </source>
</evidence>
<keyword evidence="17" id="KW-1185">Reference proteome</keyword>
<evidence type="ECO:0000256" key="4">
    <source>
        <dbReference type="ARBA" id="ARBA00009954"/>
    </source>
</evidence>
<keyword evidence="7 13" id="KW-0479">Metal-binding</keyword>
<evidence type="ECO:0000256" key="1">
    <source>
        <dbReference type="ARBA" id="ARBA00000789"/>
    </source>
</evidence>
<dbReference type="SFLD" id="SFLDG00151">
    <property type="entry name" value="methylaspartate_ammonia-lyase"/>
    <property type="match status" value="1"/>
</dbReference>
<comment type="caution">
    <text evidence="16">The sequence shown here is derived from an EMBL/GenBank/DDBJ whole genome shotgun (WGS) entry which is preliminary data.</text>
</comment>
<keyword evidence="8 13" id="KW-0460">Magnesium</keyword>
<feature type="binding site" evidence="13">
    <location>
        <position position="273"/>
    </location>
    <ligand>
        <name>Mg(2+)</name>
        <dbReference type="ChEBI" id="CHEBI:18420"/>
    </ligand>
</feature>
<dbReference type="GO" id="GO:0019553">
    <property type="term" value="P:L-glutamate catabolic process via L-citramalate"/>
    <property type="evidence" value="ECO:0007669"/>
    <property type="project" value="UniProtKB-UniPathway"/>
</dbReference>
<dbReference type="CDD" id="cd03314">
    <property type="entry name" value="MAL"/>
    <property type="match status" value="1"/>
</dbReference>
<evidence type="ECO:0000256" key="12">
    <source>
        <dbReference type="PIRSR" id="PIRSR017107-3"/>
    </source>
</evidence>
<dbReference type="EMBL" id="NXNI01000001">
    <property type="protein sequence ID" value="PCR90557.1"/>
    <property type="molecule type" value="Genomic_DNA"/>
</dbReference>
<dbReference type="SUPFAM" id="SSF54826">
    <property type="entry name" value="Enolase N-terminal domain-like"/>
    <property type="match status" value="1"/>
</dbReference>
<dbReference type="InterPro" id="IPR036849">
    <property type="entry name" value="Enolase-like_C_sf"/>
</dbReference>
<comment type="cofactor">
    <cofactor evidence="2 13">
        <name>Mg(2+)</name>
        <dbReference type="ChEBI" id="CHEBI:18420"/>
    </cofactor>
</comment>
<sequence length="424" mass="46024">MEITGIHATPGYSGFFFDDQRAIKQGAEHDGFTYEGEPVTDGFDEIRQAGESIIVDIELADGTVVRGDCAAVQYSGAGGRDPLFQAEAYAPVIEGPVADALEGRDATDFLDNAELLEEMEVDGDRLHTAIRYGVSQALLAAAAEAETTTKTDVMADALGTEPATEPVPVFGQSGDDRYNNTEKMFVKGVPVLPHALINSVEKIGENGEVLLEYVEWLVERSQELGPENYEPRFHIDVYGMIGEIFGAPYDREEVVDYFAALEEAAAPYPIQIEGPMDVGDRADQIDAMVELREGLAEANVGVDIVADEWCNTFEDVQAFVDAGAADLVQVKTPDLGGIHRSGQAVRYCEGTDTRAYLGGTCNETETSARACAHVALATNAAQVLAKPGMGFDEGYMIVENEMRRTIARRKRDRQQQTDEVTADD</sequence>
<dbReference type="AlphaFoldDB" id="A0A2A5QUP8"/>
<reference evidence="16 17" key="1">
    <citation type="submission" date="2017-09" db="EMBL/GenBank/DDBJ databases">
        <title>Genome sequences of Natrinema ejinorence JCM 13890T.</title>
        <authorList>
            <person name="Roh S.W."/>
            <person name="Kim Y.B."/>
            <person name="Kim J.Y."/>
        </authorList>
    </citation>
    <scope>NUCLEOTIDE SEQUENCE [LARGE SCALE GENOMIC DNA]</scope>
    <source>
        <strain evidence="16 17">JCM 13890</strain>
    </source>
</reference>
<comment type="pathway">
    <text evidence="3">Amino-acid degradation; L-glutamate degradation via mesaconate pathway; acetate and pyruvate from L-glutamate: step 2/4.</text>
</comment>
<comment type="catalytic activity">
    <reaction evidence="1">
        <text>(2S,3S)-3-methyl-L-aspartate = mesaconate + NH4(+)</text>
        <dbReference type="Rhea" id="RHEA:12829"/>
        <dbReference type="ChEBI" id="CHEBI:28938"/>
        <dbReference type="ChEBI" id="CHEBI:36986"/>
        <dbReference type="ChEBI" id="CHEBI:58724"/>
        <dbReference type="EC" id="4.3.1.2"/>
    </reaction>
</comment>
<dbReference type="NCBIfam" id="TIGR01502">
    <property type="entry name" value="B_methylAsp_ase"/>
    <property type="match status" value="1"/>
</dbReference>
<name>A0A2A5QUP8_9EURY</name>
<dbReference type="EC" id="4.3.1.2" evidence="6"/>
<evidence type="ECO:0000256" key="9">
    <source>
        <dbReference type="ARBA" id="ARBA00023239"/>
    </source>
</evidence>
<evidence type="ECO:0000256" key="7">
    <source>
        <dbReference type="ARBA" id="ARBA00022723"/>
    </source>
</evidence>
<comment type="similarity">
    <text evidence="4">Belongs to the methylaspartate ammonia-lyase family.</text>
</comment>
<dbReference type="OrthoDB" id="263744at2157"/>
<feature type="domain" description="Methylaspartate ammonia-lyase C-terminal" evidence="15">
    <location>
        <begin position="163"/>
        <end position="410"/>
    </location>
</feature>
<proteinExistence type="inferred from homology"/>
<dbReference type="Pfam" id="PF07476">
    <property type="entry name" value="MAAL_C"/>
    <property type="match status" value="1"/>
</dbReference>
<dbReference type="GO" id="GO:0050096">
    <property type="term" value="F:methylaspartate ammonia-lyase activity"/>
    <property type="evidence" value="ECO:0007669"/>
    <property type="project" value="UniProtKB-EC"/>
</dbReference>